<dbReference type="AlphaFoldDB" id="A0A7W5FDQ9"/>
<dbReference type="EMBL" id="JACHXF010000004">
    <property type="protein sequence ID" value="MBB3094689.1"/>
    <property type="molecule type" value="Genomic_DNA"/>
</dbReference>
<keyword evidence="3" id="KW-1185">Reference proteome</keyword>
<reference evidence="2 3" key="1">
    <citation type="submission" date="2020-08" db="EMBL/GenBank/DDBJ databases">
        <title>Genomic Encyclopedia of Type Strains, Phase III (KMG-III): the genomes of soil and plant-associated and newly described type strains.</title>
        <authorList>
            <person name="Whitman W."/>
        </authorList>
    </citation>
    <scope>NUCLEOTIDE SEQUENCE [LARGE SCALE GENOMIC DNA]</scope>
    <source>
        <strain evidence="2 3">CECT 3287</strain>
    </source>
</reference>
<organism evidence="2 3">
    <name type="scientific">Actinoplanes campanulatus</name>
    <dbReference type="NCBI Taxonomy" id="113559"/>
    <lineage>
        <taxon>Bacteria</taxon>
        <taxon>Bacillati</taxon>
        <taxon>Actinomycetota</taxon>
        <taxon>Actinomycetes</taxon>
        <taxon>Micromonosporales</taxon>
        <taxon>Micromonosporaceae</taxon>
        <taxon>Actinoplanes</taxon>
    </lineage>
</organism>
<feature type="chain" id="PRO_5030920998" description="YXWGXW repeat-containing protein" evidence="1">
    <location>
        <begin position="29"/>
        <end position="263"/>
    </location>
</feature>
<protein>
    <recommendedName>
        <fullName evidence="4">YXWGXW repeat-containing protein</fullName>
    </recommendedName>
</protein>
<proteinExistence type="predicted"/>
<name>A0A7W5FDQ9_9ACTN</name>
<evidence type="ECO:0000256" key="1">
    <source>
        <dbReference type="SAM" id="SignalP"/>
    </source>
</evidence>
<evidence type="ECO:0000313" key="3">
    <source>
        <dbReference type="Proteomes" id="UP000590749"/>
    </source>
</evidence>
<feature type="signal peptide" evidence="1">
    <location>
        <begin position="1"/>
        <end position="28"/>
    </location>
</feature>
<evidence type="ECO:0008006" key="4">
    <source>
        <dbReference type="Google" id="ProtNLM"/>
    </source>
</evidence>
<dbReference type="RefSeq" id="WP_183218972.1">
    <property type="nucleotide sequence ID" value="NZ_BMPW01000003.1"/>
</dbReference>
<gene>
    <name evidence="2" type="ORF">FHR83_002352</name>
</gene>
<comment type="caution">
    <text evidence="2">The sequence shown here is derived from an EMBL/GenBank/DDBJ whole genome shotgun (WGS) entry which is preliminary data.</text>
</comment>
<keyword evidence="1" id="KW-0732">Signal</keyword>
<sequence>MKNAKRMLALAGMTLAAGAMLGIAPAQAAPDADQSPRTATVASGGWGDWNVGWGNDYVVGVYNNLWACRNAGRWVAGVGAWTDFDCVPAWDVRWGRIWVLQIDRGYWGWNRWNGWQGDWPYRPNFLYGNTYNIGGGYVNPFYNRVGFRYGHGVGGLGYGAGLNSFRYGYGADVDGAVVGGAVVRGPYGGGAVVGGAVVDGDVYGGGVYGDGPWYNKGKVDKSVKSGKVYKSNKYDKHDKAYKAYDTHKSPLGALNFKDQHKIK</sequence>
<accession>A0A7W5FDQ9</accession>
<evidence type="ECO:0000313" key="2">
    <source>
        <dbReference type="EMBL" id="MBB3094689.1"/>
    </source>
</evidence>
<dbReference type="Proteomes" id="UP000590749">
    <property type="component" value="Unassembled WGS sequence"/>
</dbReference>